<dbReference type="CDD" id="cd02440">
    <property type="entry name" value="AdoMet_MTases"/>
    <property type="match status" value="1"/>
</dbReference>
<sequence length="212" mass="22043">MSLRQRLLTSMAGQLGRPHGRLGGVVAGALNRGNGQAIATAVAAAQVPAGGVAADIGFGGGAGLRLLVDAVGTGGTVHGVEVSRDMLDRARRQFGRDIDSGRLRLAHGSLTALPFGDATLDAAITVNTVYFVDDLDAVSAEFARTLRPGGRAAIGVGDPEVMRRLPMTPYGFRLRSMDDIVAKLERAGLTVAVQSRADGRLPRHTITAQRPA</sequence>
<dbReference type="Proteomes" id="UP000193564">
    <property type="component" value="Unassembled WGS sequence"/>
</dbReference>
<dbReference type="OrthoDB" id="529208at2"/>
<dbReference type="Gene3D" id="3.40.50.150">
    <property type="entry name" value="Vaccinia Virus protein VP39"/>
    <property type="match status" value="1"/>
</dbReference>
<keyword evidence="2" id="KW-0489">Methyltransferase</keyword>
<evidence type="ECO:0000313" key="2">
    <source>
        <dbReference type="EMBL" id="ORV43400.1"/>
    </source>
</evidence>
<proteinExistence type="predicted"/>
<dbReference type="EMBL" id="LQOS01000018">
    <property type="protein sequence ID" value="ORV43400.1"/>
    <property type="molecule type" value="Genomic_DNA"/>
</dbReference>
<evidence type="ECO:0000259" key="1">
    <source>
        <dbReference type="Pfam" id="PF08241"/>
    </source>
</evidence>
<dbReference type="Pfam" id="PF08241">
    <property type="entry name" value="Methyltransf_11"/>
    <property type="match status" value="1"/>
</dbReference>
<protein>
    <submittedName>
        <fullName evidence="2">SAM-dependent methyltransferase</fullName>
    </submittedName>
</protein>
<keyword evidence="3" id="KW-1185">Reference proteome</keyword>
<reference evidence="2 3" key="1">
    <citation type="submission" date="2016-01" db="EMBL/GenBank/DDBJ databases">
        <title>The new phylogeny of the genus Mycobacterium.</title>
        <authorList>
            <person name="Tarcisio F."/>
            <person name="Conor M."/>
            <person name="Antonella G."/>
            <person name="Elisabetta G."/>
            <person name="Giulia F.S."/>
            <person name="Sara T."/>
            <person name="Anna F."/>
            <person name="Clotilde B."/>
            <person name="Roberto B."/>
            <person name="Veronica D.S."/>
            <person name="Fabio R."/>
            <person name="Monica P."/>
            <person name="Olivier J."/>
            <person name="Enrico T."/>
            <person name="Nicola S."/>
        </authorList>
    </citation>
    <scope>NUCLEOTIDE SEQUENCE [LARGE SCALE GENOMIC DNA]</scope>
    <source>
        <strain evidence="2 3">DSM 44339</strain>
    </source>
</reference>
<dbReference type="GO" id="GO:0008757">
    <property type="term" value="F:S-adenosylmethionine-dependent methyltransferase activity"/>
    <property type="evidence" value="ECO:0007669"/>
    <property type="project" value="InterPro"/>
</dbReference>
<dbReference type="InterPro" id="IPR029063">
    <property type="entry name" value="SAM-dependent_MTases_sf"/>
</dbReference>
<organism evidence="2 3">
    <name type="scientific">Mycolicibacterium doricum</name>
    <dbReference type="NCBI Taxonomy" id="126673"/>
    <lineage>
        <taxon>Bacteria</taxon>
        <taxon>Bacillati</taxon>
        <taxon>Actinomycetota</taxon>
        <taxon>Actinomycetes</taxon>
        <taxon>Mycobacteriales</taxon>
        <taxon>Mycobacteriaceae</taxon>
        <taxon>Mycolicibacterium</taxon>
    </lineage>
</organism>
<gene>
    <name evidence="2" type="ORF">AWC01_05595</name>
</gene>
<dbReference type="STRING" id="126673.AWC01_05595"/>
<keyword evidence="2" id="KW-0808">Transferase</keyword>
<comment type="caution">
    <text evidence="2">The sequence shown here is derived from an EMBL/GenBank/DDBJ whole genome shotgun (WGS) entry which is preliminary data.</text>
</comment>
<dbReference type="GO" id="GO:0032259">
    <property type="term" value="P:methylation"/>
    <property type="evidence" value="ECO:0007669"/>
    <property type="project" value="UniProtKB-KW"/>
</dbReference>
<dbReference type="AlphaFoldDB" id="A0A1X1TFU9"/>
<dbReference type="RefSeq" id="WP_085188874.1">
    <property type="nucleotide sequence ID" value="NZ_AP022605.1"/>
</dbReference>
<feature type="domain" description="Methyltransferase type 11" evidence="1">
    <location>
        <begin position="55"/>
        <end position="154"/>
    </location>
</feature>
<evidence type="ECO:0000313" key="3">
    <source>
        <dbReference type="Proteomes" id="UP000193564"/>
    </source>
</evidence>
<accession>A0A1X1TFU9</accession>
<dbReference type="InterPro" id="IPR013216">
    <property type="entry name" value="Methyltransf_11"/>
</dbReference>
<name>A0A1X1TFU9_9MYCO</name>
<dbReference type="SUPFAM" id="SSF53335">
    <property type="entry name" value="S-adenosyl-L-methionine-dependent methyltransferases"/>
    <property type="match status" value="1"/>
</dbReference>